<evidence type="ECO:0000256" key="2">
    <source>
        <dbReference type="ARBA" id="ARBA00022448"/>
    </source>
</evidence>
<keyword evidence="5 9" id="KW-0653">Protein transport</keyword>
<dbReference type="Proteomes" id="UP001595979">
    <property type="component" value="Unassembled WGS sequence"/>
</dbReference>
<keyword evidence="7 9" id="KW-0811">Translocation</keyword>
<reference evidence="11" key="1">
    <citation type="journal article" date="2019" name="Int. J. Syst. Evol. Microbiol.">
        <title>The Global Catalogue of Microorganisms (GCM) 10K type strain sequencing project: providing services to taxonomists for standard genome sequencing and annotation.</title>
        <authorList>
            <consortium name="The Broad Institute Genomics Platform"/>
            <consortium name="The Broad Institute Genome Sequencing Center for Infectious Disease"/>
            <person name="Wu L."/>
            <person name="Ma J."/>
        </authorList>
    </citation>
    <scope>NUCLEOTIDE SEQUENCE [LARGE SCALE GENOMIC DNA]</scope>
    <source>
        <strain evidence="11">CGMCC 1.15053</strain>
    </source>
</reference>
<evidence type="ECO:0000256" key="6">
    <source>
        <dbReference type="ARBA" id="ARBA00022989"/>
    </source>
</evidence>
<dbReference type="RefSeq" id="WP_380049557.1">
    <property type="nucleotide sequence ID" value="NZ_JBHSOH010000013.1"/>
</dbReference>
<evidence type="ECO:0000256" key="5">
    <source>
        <dbReference type="ARBA" id="ARBA00022927"/>
    </source>
</evidence>
<dbReference type="Pfam" id="PF00584">
    <property type="entry name" value="SecE"/>
    <property type="match status" value="1"/>
</dbReference>
<dbReference type="InterPro" id="IPR005807">
    <property type="entry name" value="SecE_bac"/>
</dbReference>
<keyword evidence="3 9" id="KW-1003">Cell membrane</keyword>
<dbReference type="PANTHER" id="PTHR33910:SF1">
    <property type="entry name" value="PROTEIN TRANSLOCASE SUBUNIT SECE"/>
    <property type="match status" value="1"/>
</dbReference>
<evidence type="ECO:0000256" key="1">
    <source>
        <dbReference type="ARBA" id="ARBA00004370"/>
    </source>
</evidence>
<dbReference type="PANTHER" id="PTHR33910">
    <property type="entry name" value="PROTEIN TRANSLOCASE SUBUNIT SECE"/>
    <property type="match status" value="1"/>
</dbReference>
<dbReference type="HAMAP" id="MF_00422">
    <property type="entry name" value="SecE"/>
    <property type="match status" value="1"/>
</dbReference>
<feature type="transmembrane region" description="Helical" evidence="9">
    <location>
        <begin position="31"/>
        <end position="50"/>
    </location>
</feature>
<comment type="subcellular location">
    <subcellularLocation>
        <location evidence="9">Cell membrane</location>
        <topology evidence="9">Single-pass membrane protein</topology>
    </subcellularLocation>
    <subcellularLocation>
        <location evidence="1">Membrane</location>
    </subcellularLocation>
</comment>
<evidence type="ECO:0000256" key="4">
    <source>
        <dbReference type="ARBA" id="ARBA00022692"/>
    </source>
</evidence>
<evidence type="ECO:0000256" key="9">
    <source>
        <dbReference type="HAMAP-Rule" id="MF_00422"/>
    </source>
</evidence>
<evidence type="ECO:0000256" key="3">
    <source>
        <dbReference type="ARBA" id="ARBA00022475"/>
    </source>
</evidence>
<keyword evidence="2 9" id="KW-0813">Transport</keyword>
<keyword evidence="4 9" id="KW-0812">Transmembrane</keyword>
<dbReference type="InterPro" id="IPR001901">
    <property type="entry name" value="Translocase_SecE/Sec61-g"/>
</dbReference>
<organism evidence="10 11">
    <name type="scientific">Deinococcus petrolearius</name>
    <dbReference type="NCBI Taxonomy" id="1751295"/>
    <lineage>
        <taxon>Bacteria</taxon>
        <taxon>Thermotogati</taxon>
        <taxon>Deinococcota</taxon>
        <taxon>Deinococci</taxon>
        <taxon>Deinococcales</taxon>
        <taxon>Deinococcaceae</taxon>
        <taxon>Deinococcus</taxon>
    </lineage>
</organism>
<dbReference type="Gene3D" id="1.20.5.1030">
    <property type="entry name" value="Preprotein translocase secy subunit"/>
    <property type="match status" value="1"/>
</dbReference>
<protein>
    <recommendedName>
        <fullName evidence="9">Protein translocase subunit SecE</fullName>
    </recommendedName>
</protein>
<evidence type="ECO:0000256" key="8">
    <source>
        <dbReference type="ARBA" id="ARBA00023136"/>
    </source>
</evidence>
<comment type="similarity">
    <text evidence="9">Belongs to the SecE/SEC61-gamma family.</text>
</comment>
<keyword evidence="8 9" id="KW-0472">Membrane</keyword>
<sequence>MNIAQYFKDARAELSKVSWPSRQQVLEGTQAVLTFVVALTVIVWVLDLLFSSGINAALGLG</sequence>
<dbReference type="NCBIfam" id="TIGR00964">
    <property type="entry name" value="secE_bact"/>
    <property type="match status" value="1"/>
</dbReference>
<dbReference type="PROSITE" id="PS01067">
    <property type="entry name" value="SECE_SEC61G"/>
    <property type="match status" value="1"/>
</dbReference>
<accession>A0ABW1DL14</accession>
<gene>
    <name evidence="9 10" type="primary">secE</name>
    <name evidence="10" type="ORF">ACFPQ6_11775</name>
</gene>
<keyword evidence="6 9" id="KW-1133">Transmembrane helix</keyword>
<evidence type="ECO:0000313" key="11">
    <source>
        <dbReference type="Proteomes" id="UP001595979"/>
    </source>
</evidence>
<dbReference type="InterPro" id="IPR038379">
    <property type="entry name" value="SecE_sf"/>
</dbReference>
<comment type="function">
    <text evidence="9">Essential subunit of the Sec protein translocation channel SecYEG. Clamps together the 2 halves of SecY. May contact the channel plug during translocation.</text>
</comment>
<proteinExistence type="inferred from homology"/>
<comment type="caution">
    <text evidence="10">The sequence shown here is derived from an EMBL/GenBank/DDBJ whole genome shotgun (WGS) entry which is preliminary data.</text>
</comment>
<keyword evidence="11" id="KW-1185">Reference proteome</keyword>
<dbReference type="EMBL" id="JBHSOH010000013">
    <property type="protein sequence ID" value="MFC5848989.1"/>
    <property type="molecule type" value="Genomic_DNA"/>
</dbReference>
<evidence type="ECO:0000313" key="10">
    <source>
        <dbReference type="EMBL" id="MFC5848989.1"/>
    </source>
</evidence>
<comment type="subunit">
    <text evidence="9">Component of the Sec protein translocase complex. Heterotrimer consisting of SecY, SecE and SecG subunits. The heterotrimers can form oligomers, although 1 heterotrimer is thought to be able to translocate proteins. Interacts with the ribosome. Interacts with SecDF, and other proteins may be involved. Interacts with SecA.</text>
</comment>
<name>A0ABW1DL14_9DEIO</name>
<evidence type="ECO:0000256" key="7">
    <source>
        <dbReference type="ARBA" id="ARBA00023010"/>
    </source>
</evidence>